<protein>
    <submittedName>
        <fullName evidence="2">Uncharacterized protein</fullName>
    </submittedName>
</protein>
<evidence type="ECO:0000256" key="1">
    <source>
        <dbReference type="SAM" id="MobiDB-lite"/>
    </source>
</evidence>
<dbReference type="AlphaFoldDB" id="A0A4S8MXZ4"/>
<dbReference type="EMBL" id="ML179035">
    <property type="protein sequence ID" value="THV08125.1"/>
    <property type="molecule type" value="Genomic_DNA"/>
</dbReference>
<keyword evidence="3" id="KW-1185">Reference proteome</keyword>
<name>A0A4S8MXZ4_DENBC</name>
<evidence type="ECO:0000313" key="2">
    <source>
        <dbReference type="EMBL" id="THV08125.1"/>
    </source>
</evidence>
<accession>A0A4S8MXZ4</accession>
<evidence type="ECO:0000313" key="3">
    <source>
        <dbReference type="Proteomes" id="UP000297245"/>
    </source>
</evidence>
<organism evidence="2 3">
    <name type="scientific">Dendrothele bispora (strain CBS 962.96)</name>
    <dbReference type="NCBI Taxonomy" id="1314807"/>
    <lineage>
        <taxon>Eukaryota</taxon>
        <taxon>Fungi</taxon>
        <taxon>Dikarya</taxon>
        <taxon>Basidiomycota</taxon>
        <taxon>Agaricomycotina</taxon>
        <taxon>Agaricomycetes</taxon>
        <taxon>Agaricomycetidae</taxon>
        <taxon>Agaricales</taxon>
        <taxon>Agaricales incertae sedis</taxon>
        <taxon>Dendrothele</taxon>
    </lineage>
</organism>
<feature type="compositionally biased region" description="Basic and acidic residues" evidence="1">
    <location>
        <begin position="70"/>
        <end position="80"/>
    </location>
</feature>
<dbReference type="Proteomes" id="UP000297245">
    <property type="component" value="Unassembled WGS sequence"/>
</dbReference>
<feature type="region of interest" description="Disordered" evidence="1">
    <location>
        <begin position="123"/>
        <end position="144"/>
    </location>
</feature>
<feature type="compositionally biased region" description="Polar residues" evidence="1">
    <location>
        <begin position="133"/>
        <end position="144"/>
    </location>
</feature>
<feature type="region of interest" description="Disordered" evidence="1">
    <location>
        <begin position="61"/>
        <end position="101"/>
    </location>
</feature>
<feature type="region of interest" description="Disordered" evidence="1">
    <location>
        <begin position="1"/>
        <end position="22"/>
    </location>
</feature>
<reference evidence="2 3" key="1">
    <citation type="journal article" date="2019" name="Nat. Ecol. Evol.">
        <title>Megaphylogeny resolves global patterns of mushroom evolution.</title>
        <authorList>
            <person name="Varga T."/>
            <person name="Krizsan K."/>
            <person name="Foldi C."/>
            <person name="Dima B."/>
            <person name="Sanchez-Garcia M."/>
            <person name="Sanchez-Ramirez S."/>
            <person name="Szollosi G.J."/>
            <person name="Szarkandi J.G."/>
            <person name="Papp V."/>
            <person name="Albert L."/>
            <person name="Andreopoulos W."/>
            <person name="Angelini C."/>
            <person name="Antonin V."/>
            <person name="Barry K.W."/>
            <person name="Bougher N.L."/>
            <person name="Buchanan P."/>
            <person name="Buyck B."/>
            <person name="Bense V."/>
            <person name="Catcheside P."/>
            <person name="Chovatia M."/>
            <person name="Cooper J."/>
            <person name="Damon W."/>
            <person name="Desjardin D."/>
            <person name="Finy P."/>
            <person name="Geml J."/>
            <person name="Haridas S."/>
            <person name="Hughes K."/>
            <person name="Justo A."/>
            <person name="Karasinski D."/>
            <person name="Kautmanova I."/>
            <person name="Kiss B."/>
            <person name="Kocsube S."/>
            <person name="Kotiranta H."/>
            <person name="LaButti K.M."/>
            <person name="Lechner B.E."/>
            <person name="Liimatainen K."/>
            <person name="Lipzen A."/>
            <person name="Lukacs Z."/>
            <person name="Mihaltcheva S."/>
            <person name="Morgado L.N."/>
            <person name="Niskanen T."/>
            <person name="Noordeloos M.E."/>
            <person name="Ohm R.A."/>
            <person name="Ortiz-Santana B."/>
            <person name="Ovrebo C."/>
            <person name="Racz N."/>
            <person name="Riley R."/>
            <person name="Savchenko A."/>
            <person name="Shiryaev A."/>
            <person name="Soop K."/>
            <person name="Spirin V."/>
            <person name="Szebenyi C."/>
            <person name="Tomsovsky M."/>
            <person name="Tulloss R.E."/>
            <person name="Uehling J."/>
            <person name="Grigoriev I.V."/>
            <person name="Vagvolgyi C."/>
            <person name="Papp T."/>
            <person name="Martin F.M."/>
            <person name="Miettinen O."/>
            <person name="Hibbett D.S."/>
            <person name="Nagy L.G."/>
        </authorList>
    </citation>
    <scope>NUCLEOTIDE SEQUENCE [LARGE SCALE GENOMIC DNA]</scope>
    <source>
        <strain evidence="2 3">CBS 962.96</strain>
    </source>
</reference>
<gene>
    <name evidence="2" type="ORF">K435DRAFT_325</name>
</gene>
<proteinExistence type="predicted"/>
<sequence length="176" mass="19995">MDDFTRTCFPDPPYNRESNRDNSMQMHYAIPQTKELPYLSLPVALPDLGVYLEGVMEESRKQSNSCSKLTEGRSGRERRSLSWSWSRKRKQEKRYSDGDGDVGVRLEELARIVDCCQRGDDDALPRHDVRTLTDPSQQRSNTALNKLQCAIRRGVSRLTLGGRGTEGGRSDRSVTN</sequence>